<proteinExistence type="predicted"/>
<dbReference type="PANTHER" id="PTHR43283">
    <property type="entry name" value="BETA-LACTAMASE-RELATED"/>
    <property type="match status" value="1"/>
</dbReference>
<evidence type="ECO:0000313" key="3">
    <source>
        <dbReference type="Proteomes" id="UP000033740"/>
    </source>
</evidence>
<accession>A0A0F0LNY2</accession>
<dbReference type="STRING" id="582680.RS86_01885"/>
<name>A0A0F0LNY2_9MICO</name>
<gene>
    <name evidence="2" type="primary">ampC</name>
    <name evidence="2" type="ORF">RS86_01885</name>
</gene>
<feature type="domain" description="Beta-lactamase-related" evidence="1">
    <location>
        <begin position="12"/>
        <end position="343"/>
    </location>
</feature>
<dbReference type="SUPFAM" id="SSF56601">
    <property type="entry name" value="beta-lactamase/transpeptidase-like"/>
    <property type="match status" value="1"/>
</dbReference>
<keyword evidence="3" id="KW-1185">Reference proteome</keyword>
<comment type="caution">
    <text evidence="2">The sequence shown here is derived from an EMBL/GenBank/DDBJ whole genome shotgun (WGS) entry which is preliminary data.</text>
</comment>
<dbReference type="AlphaFoldDB" id="A0A0F0LNY2"/>
<dbReference type="PATRIC" id="fig|582680.6.peg.1952"/>
<dbReference type="Proteomes" id="UP000033740">
    <property type="component" value="Unassembled WGS sequence"/>
</dbReference>
<keyword evidence="2" id="KW-0378">Hydrolase</keyword>
<dbReference type="GO" id="GO:0008800">
    <property type="term" value="F:beta-lactamase activity"/>
    <property type="evidence" value="ECO:0007669"/>
    <property type="project" value="UniProtKB-EC"/>
</dbReference>
<reference evidence="2 3" key="1">
    <citation type="submission" date="2015-02" db="EMBL/GenBank/DDBJ databases">
        <title>Draft genome sequences of ten Microbacterium spp. with emphasis on heavy metal contaminated environments.</title>
        <authorList>
            <person name="Corretto E."/>
        </authorList>
    </citation>
    <scope>NUCLEOTIDE SEQUENCE [LARGE SCALE GENOMIC DNA]</scope>
    <source>
        <strain evidence="2 3">ARN176</strain>
    </source>
</reference>
<dbReference type="EC" id="3.5.2.6" evidence="2"/>
<dbReference type="RefSeq" id="WP_045271976.1">
    <property type="nucleotide sequence ID" value="NZ_JYIX01000034.1"/>
</dbReference>
<dbReference type="Pfam" id="PF00144">
    <property type="entry name" value="Beta-lactamase"/>
    <property type="match status" value="1"/>
</dbReference>
<dbReference type="InterPro" id="IPR001466">
    <property type="entry name" value="Beta-lactam-related"/>
</dbReference>
<sequence>MPQLATVQAWVQEHIPALMARHRVPAVSLAIGVGDETFAYAAGVLHRGTDVAADTGSIFQIGSITKVFTATLVMQLVEEGLLDLDAPVRHVLPDFRVADEESSAAITPRHLLSHTAGFEGDVFVDTGEGDDALARYLGVLAETPQLFAPGEMFSYNNAGFSTLGRIVEVLRGAPYERVLRERLLNRLGLRHAAVDASEAILHRAAVGHLRQDDGEFAPTTVWAMERAGGPAGSRLAMSAGDLLAFARLHLAGGLASDGSRLLSRATVEAMRTSQIVLPDIDQGAAWGLGWELFAREGRTIPGHDGNTIGQSASLRVLPEQGVAVAVLANGGEPHPIFTALVDAVLEQFAGIAAAPAPAPAGSPPAHADRFVGRYASSTALTTISRTAEGRVWLDRVPHGVVADLGDLPFRTELVGWRGDVLLPVEAEGGVRQPVAFLGDDGTGRALFLHTGRADRRVDS</sequence>
<protein>
    <submittedName>
        <fullName evidence="2">Beta-lactamase</fullName>
        <ecNumber evidence="2">3.5.2.6</ecNumber>
    </submittedName>
</protein>
<organism evidence="2 3">
    <name type="scientific">Microbacterium azadirachtae</name>
    <dbReference type="NCBI Taxonomy" id="582680"/>
    <lineage>
        <taxon>Bacteria</taxon>
        <taxon>Bacillati</taxon>
        <taxon>Actinomycetota</taxon>
        <taxon>Actinomycetes</taxon>
        <taxon>Micrococcales</taxon>
        <taxon>Microbacteriaceae</taxon>
        <taxon>Microbacterium</taxon>
    </lineage>
</organism>
<evidence type="ECO:0000313" key="2">
    <source>
        <dbReference type="EMBL" id="KJL33226.1"/>
    </source>
</evidence>
<dbReference type="EMBL" id="JYIX01000034">
    <property type="protein sequence ID" value="KJL33226.1"/>
    <property type="molecule type" value="Genomic_DNA"/>
</dbReference>
<dbReference type="PANTHER" id="PTHR43283:SF3">
    <property type="entry name" value="BETA-LACTAMASE FAMILY PROTEIN (AFU_ORTHOLOGUE AFUA_5G07500)"/>
    <property type="match status" value="1"/>
</dbReference>
<evidence type="ECO:0000259" key="1">
    <source>
        <dbReference type="Pfam" id="PF00144"/>
    </source>
</evidence>
<dbReference type="InterPro" id="IPR050789">
    <property type="entry name" value="Diverse_Enzym_Activities"/>
</dbReference>
<dbReference type="Gene3D" id="3.40.710.10">
    <property type="entry name" value="DD-peptidase/beta-lactamase superfamily"/>
    <property type="match status" value="1"/>
</dbReference>
<dbReference type="InterPro" id="IPR012338">
    <property type="entry name" value="Beta-lactam/transpept-like"/>
</dbReference>